<evidence type="ECO:0000256" key="9">
    <source>
        <dbReference type="SAM" id="Phobius"/>
    </source>
</evidence>
<feature type="transmembrane region" description="Helical" evidence="9">
    <location>
        <begin position="427"/>
        <end position="453"/>
    </location>
</feature>
<protein>
    <submittedName>
        <fullName evidence="11">MFS transporter</fullName>
    </submittedName>
</protein>
<keyword evidence="5 9" id="KW-0812">Transmembrane</keyword>
<feature type="region of interest" description="Disordered" evidence="8">
    <location>
        <begin position="35"/>
        <end position="70"/>
    </location>
</feature>
<dbReference type="PANTHER" id="PTHR42718:SF9">
    <property type="entry name" value="MAJOR FACILITATOR SUPERFAMILY MULTIDRUG TRANSPORTER MFSC"/>
    <property type="match status" value="1"/>
</dbReference>
<sequence>MCTLFTCFSLADPGAGCALAEFRPLPAGCPPCSPSPSSSYSRLQRRDTPEVTESTLPDSRLSGAELDAPDDERHAGRNRLVINILIVSAFVVILNETIMGVALPHLMADFSITANAAQWLTTAFMLTMAVVIPITGFLIQRFTTRQVFIAAMALFSLGTLVAAAAPGFEVLLVARVVQALGTAIMMPLLMTTVMTLVPAQTRGRTMGNISIVISVAPAIGPTISGLILSALSWRFMFILVLPIAIAALVIGAMRIKNVTVPRQVPIDVLSIVLSAFAFGGLVFGLSSMGESANGGMPGWIPLVVGGVALAAFIVRQLVLQRQDRALLDLRTFTARTFTVSVLMFAISMMALFGTIILLPLYMQEVLHLDTLASGLLLLPGGLLMGLLSPVVGRLYDRFGPRPLLVPGSIVLSGVLWSLTQVSPTTPWWAVLLAHIGLSAALAFMFTPLFTASLGSLRPSLYSHGSAVVGTVQQVAGAAGTALFISVMSAVAASQVASGTDAVAAQASGITTAFTYGAVISLFGIVAAFFVRRPADSDAPAMGH</sequence>
<dbReference type="SUPFAM" id="SSF103473">
    <property type="entry name" value="MFS general substrate transporter"/>
    <property type="match status" value="1"/>
</dbReference>
<keyword evidence="12" id="KW-1185">Reference proteome</keyword>
<feature type="transmembrane region" description="Helical" evidence="9">
    <location>
        <begin position="146"/>
        <end position="165"/>
    </location>
</feature>
<evidence type="ECO:0000256" key="5">
    <source>
        <dbReference type="ARBA" id="ARBA00022692"/>
    </source>
</evidence>
<dbReference type="GO" id="GO:0022857">
    <property type="term" value="F:transmembrane transporter activity"/>
    <property type="evidence" value="ECO:0007669"/>
    <property type="project" value="InterPro"/>
</dbReference>
<keyword evidence="3" id="KW-0813">Transport</keyword>
<dbReference type="Gene3D" id="1.20.1250.20">
    <property type="entry name" value="MFS general substrate transporter like domains"/>
    <property type="match status" value="1"/>
</dbReference>
<keyword evidence="4" id="KW-1003">Cell membrane</keyword>
<organism evidence="11 12">
    <name type="scientific">Cnuibacter physcomitrellae</name>
    <dbReference type="NCBI Taxonomy" id="1619308"/>
    <lineage>
        <taxon>Bacteria</taxon>
        <taxon>Bacillati</taxon>
        <taxon>Actinomycetota</taxon>
        <taxon>Actinomycetes</taxon>
        <taxon>Micrococcales</taxon>
        <taxon>Microbacteriaceae</taxon>
        <taxon>Cnuibacter</taxon>
    </lineage>
</organism>
<evidence type="ECO:0000256" key="4">
    <source>
        <dbReference type="ARBA" id="ARBA00022475"/>
    </source>
</evidence>
<dbReference type="InterPro" id="IPR036259">
    <property type="entry name" value="MFS_trans_sf"/>
</dbReference>
<evidence type="ECO:0000256" key="1">
    <source>
        <dbReference type="ARBA" id="ARBA00004651"/>
    </source>
</evidence>
<keyword evidence="7 9" id="KW-0472">Membrane</keyword>
<dbReference type="Gene3D" id="1.20.1720.10">
    <property type="entry name" value="Multidrug resistance protein D"/>
    <property type="match status" value="1"/>
</dbReference>
<dbReference type="InterPro" id="IPR004638">
    <property type="entry name" value="EmrB-like"/>
</dbReference>
<evidence type="ECO:0000259" key="10">
    <source>
        <dbReference type="PROSITE" id="PS50850"/>
    </source>
</evidence>
<evidence type="ECO:0000256" key="6">
    <source>
        <dbReference type="ARBA" id="ARBA00022989"/>
    </source>
</evidence>
<dbReference type="Pfam" id="PF07690">
    <property type="entry name" value="MFS_1"/>
    <property type="match status" value="1"/>
</dbReference>
<evidence type="ECO:0000313" key="11">
    <source>
        <dbReference type="EMBL" id="ARJ05934.1"/>
    </source>
</evidence>
<evidence type="ECO:0000313" key="12">
    <source>
        <dbReference type="Proteomes" id="UP000192775"/>
    </source>
</evidence>
<feature type="transmembrane region" description="Helical" evidence="9">
    <location>
        <begin position="264"/>
        <end position="286"/>
    </location>
</feature>
<dbReference type="PANTHER" id="PTHR42718">
    <property type="entry name" value="MAJOR FACILITATOR SUPERFAMILY MULTIDRUG TRANSPORTER MFSC"/>
    <property type="match status" value="1"/>
</dbReference>
<evidence type="ECO:0000256" key="2">
    <source>
        <dbReference type="ARBA" id="ARBA00008537"/>
    </source>
</evidence>
<dbReference type="InterPro" id="IPR020846">
    <property type="entry name" value="MFS_dom"/>
</dbReference>
<dbReference type="Proteomes" id="UP000192775">
    <property type="component" value="Chromosome"/>
</dbReference>
<feature type="transmembrane region" description="Helical" evidence="9">
    <location>
        <begin position="512"/>
        <end position="530"/>
    </location>
</feature>
<evidence type="ECO:0000256" key="3">
    <source>
        <dbReference type="ARBA" id="ARBA00022448"/>
    </source>
</evidence>
<gene>
    <name evidence="11" type="ORF">B5808_12395</name>
</gene>
<evidence type="ECO:0000256" key="7">
    <source>
        <dbReference type="ARBA" id="ARBA00023136"/>
    </source>
</evidence>
<proteinExistence type="inferred from homology"/>
<accession>A0A1X9LL76</accession>
<feature type="transmembrane region" description="Helical" evidence="9">
    <location>
        <begin position="80"/>
        <end position="104"/>
    </location>
</feature>
<feature type="transmembrane region" description="Helical" evidence="9">
    <location>
        <begin position="298"/>
        <end position="318"/>
    </location>
</feature>
<dbReference type="GO" id="GO:0005886">
    <property type="term" value="C:plasma membrane"/>
    <property type="evidence" value="ECO:0007669"/>
    <property type="project" value="UniProtKB-SubCell"/>
</dbReference>
<comment type="subcellular location">
    <subcellularLocation>
        <location evidence="1">Cell membrane</location>
        <topology evidence="1">Multi-pass membrane protein</topology>
    </subcellularLocation>
</comment>
<feature type="transmembrane region" description="Helical" evidence="9">
    <location>
        <begin position="116"/>
        <end position="139"/>
    </location>
</feature>
<dbReference type="EMBL" id="CP020715">
    <property type="protein sequence ID" value="ARJ05934.1"/>
    <property type="molecule type" value="Genomic_DNA"/>
</dbReference>
<feature type="transmembrane region" description="Helical" evidence="9">
    <location>
        <begin position="474"/>
        <end position="492"/>
    </location>
</feature>
<dbReference type="PROSITE" id="PS50850">
    <property type="entry name" value="MFS"/>
    <property type="match status" value="1"/>
</dbReference>
<reference evidence="11 12" key="1">
    <citation type="submission" date="2017-04" db="EMBL/GenBank/DDBJ databases">
        <authorList>
            <person name="Afonso C.L."/>
            <person name="Miller P.J."/>
            <person name="Scott M.A."/>
            <person name="Spackman E."/>
            <person name="Goraichik I."/>
            <person name="Dimitrov K.M."/>
            <person name="Suarez D.L."/>
            <person name="Swayne D.E."/>
        </authorList>
    </citation>
    <scope>NUCLEOTIDE SEQUENCE [LARGE SCALE GENOMIC DNA]</scope>
    <source>
        <strain evidence="12">XA(T)</strain>
    </source>
</reference>
<feature type="transmembrane region" description="Helical" evidence="9">
    <location>
        <begin position="403"/>
        <end position="421"/>
    </location>
</feature>
<name>A0A1X9LL76_9MICO</name>
<dbReference type="InterPro" id="IPR011701">
    <property type="entry name" value="MFS"/>
</dbReference>
<feature type="domain" description="Major facilitator superfamily (MFS) profile" evidence="10">
    <location>
        <begin position="81"/>
        <end position="535"/>
    </location>
</feature>
<feature type="transmembrane region" description="Helical" evidence="9">
    <location>
        <begin position="209"/>
        <end position="227"/>
    </location>
</feature>
<feature type="transmembrane region" description="Helical" evidence="9">
    <location>
        <begin position="339"/>
        <end position="362"/>
    </location>
</feature>
<dbReference type="STRING" id="1619308.B5808_12395"/>
<dbReference type="NCBIfam" id="TIGR00711">
    <property type="entry name" value="efflux_EmrB"/>
    <property type="match status" value="1"/>
</dbReference>
<feature type="transmembrane region" description="Helical" evidence="9">
    <location>
        <begin position="233"/>
        <end position="252"/>
    </location>
</feature>
<feature type="transmembrane region" description="Helical" evidence="9">
    <location>
        <begin position="374"/>
        <end position="391"/>
    </location>
</feature>
<evidence type="ECO:0000256" key="8">
    <source>
        <dbReference type="SAM" id="MobiDB-lite"/>
    </source>
</evidence>
<comment type="similarity">
    <text evidence="2">Belongs to the major facilitator superfamily. EmrB family.</text>
</comment>
<dbReference type="CDD" id="cd17503">
    <property type="entry name" value="MFS_LmrB_MDR_like"/>
    <property type="match status" value="1"/>
</dbReference>
<dbReference type="PRINTS" id="PR01036">
    <property type="entry name" value="TCRTETB"/>
</dbReference>
<dbReference type="AlphaFoldDB" id="A0A1X9LL76"/>
<keyword evidence="6 9" id="KW-1133">Transmembrane helix</keyword>
<dbReference type="KEGG" id="cphy:B5808_12395"/>
<feature type="transmembrane region" description="Helical" evidence="9">
    <location>
        <begin position="177"/>
        <end position="197"/>
    </location>
</feature>